<dbReference type="GO" id="GO:0009523">
    <property type="term" value="C:photosystem II"/>
    <property type="evidence" value="ECO:0007669"/>
    <property type="project" value="UniProtKB-KW"/>
</dbReference>
<reference evidence="5 6" key="1">
    <citation type="journal article" date="2011" name="Front. Microbiol.">
        <title>Genomic signatures of strain selection and enhancement in Bacillus atrophaeus var. globigii, a historical biowarfare simulant.</title>
        <authorList>
            <person name="Gibbons H.S."/>
            <person name="Broomall S.M."/>
            <person name="McNew L.A."/>
            <person name="Daligault H."/>
            <person name="Chapman C."/>
            <person name="Bruce D."/>
            <person name="Karavis M."/>
            <person name="Krepps M."/>
            <person name="McGregor P.A."/>
            <person name="Hong C."/>
            <person name="Park K.H."/>
            <person name="Akmal A."/>
            <person name="Feldman A."/>
            <person name="Lin J.S."/>
            <person name="Chang W.E."/>
            <person name="Higgs B.W."/>
            <person name="Demirev P."/>
            <person name="Lindquist J."/>
            <person name="Liem A."/>
            <person name="Fochler E."/>
            <person name="Read T.D."/>
            <person name="Tapia R."/>
            <person name="Johnson S."/>
            <person name="Bishop-Lilly K.A."/>
            <person name="Detter C."/>
            <person name="Han C."/>
            <person name="Sozhamannan S."/>
            <person name="Rosenzweig C.N."/>
            <person name="Skowronski E.W."/>
        </authorList>
    </citation>
    <scope>NUCLEOTIDE SEQUENCE [LARGE SCALE GENOMIC DNA]</scope>
    <source>
        <strain evidence="5 6">CC-PW-9</strain>
    </source>
</reference>
<feature type="signal peptide" evidence="3">
    <location>
        <begin position="1"/>
        <end position="21"/>
    </location>
</feature>
<evidence type="ECO:0000259" key="4">
    <source>
        <dbReference type="Pfam" id="PF14870"/>
    </source>
</evidence>
<evidence type="ECO:0000256" key="2">
    <source>
        <dbReference type="ARBA" id="ARBA00023276"/>
    </source>
</evidence>
<keyword evidence="2" id="KW-0604">Photosystem II</keyword>
<dbReference type="Proteomes" id="UP000287996">
    <property type="component" value="Unassembled WGS sequence"/>
</dbReference>
<dbReference type="PANTHER" id="PTHR47199:SF2">
    <property type="entry name" value="PHOTOSYSTEM II STABILITY_ASSEMBLY FACTOR HCF136, CHLOROPLASTIC"/>
    <property type="match status" value="1"/>
</dbReference>
<evidence type="ECO:0000313" key="5">
    <source>
        <dbReference type="EMBL" id="RUO81385.1"/>
    </source>
</evidence>
<dbReference type="AlphaFoldDB" id="A0A432ZTW6"/>
<evidence type="ECO:0000313" key="6">
    <source>
        <dbReference type="Proteomes" id="UP000287996"/>
    </source>
</evidence>
<feature type="chain" id="PRO_5019529717" description="Photosynthesis system II assembly factor Ycf48/Hcf136-like domain-containing protein" evidence="3">
    <location>
        <begin position="22"/>
        <end position="381"/>
    </location>
</feature>
<dbReference type="InterPro" id="IPR028203">
    <property type="entry name" value="PSII_CF48-like_dom"/>
</dbReference>
<keyword evidence="6" id="KW-1185">Reference proteome</keyword>
<keyword evidence="3" id="KW-0732">Signal</keyword>
<proteinExistence type="predicted"/>
<gene>
    <name evidence="5" type="ORF">CWI84_01105</name>
</gene>
<dbReference type="Gene3D" id="2.130.10.10">
    <property type="entry name" value="YVTN repeat-like/Quinoprotein amine dehydrogenase"/>
    <property type="match status" value="1"/>
</dbReference>
<dbReference type="InterPro" id="IPR015943">
    <property type="entry name" value="WD40/YVTN_repeat-like_dom_sf"/>
</dbReference>
<protein>
    <recommendedName>
        <fullName evidence="4">Photosynthesis system II assembly factor Ycf48/Hcf136-like domain-containing protein</fullName>
    </recommendedName>
</protein>
<dbReference type="GO" id="GO:0015979">
    <property type="term" value="P:photosynthesis"/>
    <property type="evidence" value="ECO:0007669"/>
    <property type="project" value="UniProtKB-KW"/>
</dbReference>
<organism evidence="5 6">
    <name type="scientific">Idiomarina tyrosinivorans</name>
    <dbReference type="NCBI Taxonomy" id="1445662"/>
    <lineage>
        <taxon>Bacteria</taxon>
        <taxon>Pseudomonadati</taxon>
        <taxon>Pseudomonadota</taxon>
        <taxon>Gammaproteobacteria</taxon>
        <taxon>Alteromonadales</taxon>
        <taxon>Idiomarinaceae</taxon>
        <taxon>Idiomarina</taxon>
    </lineage>
</organism>
<accession>A0A432ZTW6</accession>
<dbReference type="RefSeq" id="WP_126840730.1">
    <property type="nucleotide sequence ID" value="NZ_PIQH01000001.1"/>
</dbReference>
<dbReference type="PANTHER" id="PTHR47199">
    <property type="entry name" value="PHOTOSYSTEM II STABILITY/ASSEMBLY FACTOR HCF136, CHLOROPLASTIC"/>
    <property type="match status" value="1"/>
</dbReference>
<evidence type="ECO:0000256" key="1">
    <source>
        <dbReference type="ARBA" id="ARBA00022531"/>
    </source>
</evidence>
<dbReference type="Pfam" id="PF14870">
    <property type="entry name" value="PSII_BNR"/>
    <property type="match status" value="2"/>
</dbReference>
<comment type="caution">
    <text evidence="5">The sequence shown here is derived from an EMBL/GenBank/DDBJ whole genome shotgun (WGS) entry which is preliminary data.</text>
</comment>
<dbReference type="EMBL" id="PIQH01000001">
    <property type="protein sequence ID" value="RUO81385.1"/>
    <property type="molecule type" value="Genomic_DNA"/>
</dbReference>
<sequence>MRLRSAHWGLVVVLFSGAVTAAQSNNEQQAEQGFDVIYADSLPSNIADQAVLIDFADAGSRTVTVGAHGDVLFRSNEQDQWQKAQVATSVLLTSVDFANPKQGWAVGHHGVIIHTSDGGQSWQRQFTGFDLISLEAQFYQNKVKQLQQQLAANPDDSDLSYALDDAQFQLQNVEIAQQEGPSKPLLSVYAVDANTLLASGAYGTLLKSDDGGKQWRLASDAIDNPNGFHLNALCGSGNKLFIAGEAGLVFRSNDAGATWQTLTSPYNGSFFGCHVDAQDNLWIYGLRGHAFRSSDWGDSFSAVTTNTSVNLSGGYSTADGTTYLVGHSGTIVKWRADDVKVYTHPSGAVLTNIHPNPNGGWWLVGRQGVLSWSESQQAAQK</sequence>
<name>A0A432ZTW6_9GAMM</name>
<feature type="domain" description="Photosynthesis system II assembly factor Ycf48/Hcf136-like" evidence="4">
    <location>
        <begin position="76"/>
        <end position="126"/>
    </location>
</feature>
<keyword evidence="1" id="KW-0602">Photosynthesis</keyword>
<evidence type="ECO:0000256" key="3">
    <source>
        <dbReference type="SAM" id="SignalP"/>
    </source>
</evidence>
<feature type="domain" description="Photosynthesis system II assembly factor Ycf48/Hcf136-like" evidence="4">
    <location>
        <begin position="192"/>
        <end position="262"/>
    </location>
</feature>
<dbReference type="OrthoDB" id="9813892at2"/>
<dbReference type="SUPFAM" id="SSF110296">
    <property type="entry name" value="Oligoxyloglucan reducing end-specific cellobiohydrolase"/>
    <property type="match status" value="1"/>
</dbReference>